<evidence type="ECO:0000313" key="3">
    <source>
        <dbReference type="EMBL" id="TWH09306.1"/>
    </source>
</evidence>
<dbReference type="InterPro" id="IPR001509">
    <property type="entry name" value="Epimerase_deHydtase"/>
</dbReference>
<dbReference type="EMBL" id="VLJS01000069">
    <property type="protein sequence ID" value="TWH09306.1"/>
    <property type="molecule type" value="Genomic_DNA"/>
</dbReference>
<proteinExistence type="predicted"/>
<protein>
    <submittedName>
        <fullName evidence="3">UDP-glucuronate 4-epimerase</fullName>
    </submittedName>
</protein>
<reference evidence="3 4" key="1">
    <citation type="submission" date="2019-07" db="EMBL/GenBank/DDBJ databases">
        <title>Genome sequencing of lignin-degrading bacterial isolates.</title>
        <authorList>
            <person name="Gladden J."/>
        </authorList>
    </citation>
    <scope>NUCLEOTIDE SEQUENCE [LARGE SCALE GENOMIC DNA]</scope>
    <source>
        <strain evidence="3 4">J19</strain>
    </source>
</reference>
<dbReference type="AlphaFoldDB" id="A0A562DI75"/>
<comment type="caution">
    <text evidence="3">The sequence shown here is derived from an EMBL/GenBank/DDBJ whole genome shotgun (WGS) entry which is preliminary data.</text>
</comment>
<keyword evidence="1" id="KW-0520">NAD</keyword>
<dbReference type="Gene3D" id="3.40.50.720">
    <property type="entry name" value="NAD(P)-binding Rossmann-like Domain"/>
    <property type="match status" value="1"/>
</dbReference>
<evidence type="ECO:0000256" key="1">
    <source>
        <dbReference type="ARBA" id="ARBA00023027"/>
    </source>
</evidence>
<dbReference type="Pfam" id="PF01370">
    <property type="entry name" value="Epimerase"/>
    <property type="match status" value="1"/>
</dbReference>
<accession>A0A562DI75</accession>
<dbReference type="PRINTS" id="PR01713">
    <property type="entry name" value="NUCEPIMERASE"/>
</dbReference>
<organism evidence="3 4">
    <name type="scientific">Pseudoxanthomonas taiwanensis J19</name>
    <dbReference type="NCBI Taxonomy" id="935569"/>
    <lineage>
        <taxon>Bacteria</taxon>
        <taxon>Pseudomonadati</taxon>
        <taxon>Pseudomonadota</taxon>
        <taxon>Gammaproteobacteria</taxon>
        <taxon>Lysobacterales</taxon>
        <taxon>Lysobacteraceae</taxon>
        <taxon>Pseudoxanthomonas</taxon>
    </lineage>
</organism>
<dbReference type="PANTHER" id="PTHR43574">
    <property type="entry name" value="EPIMERASE-RELATED"/>
    <property type="match status" value="1"/>
</dbReference>
<evidence type="ECO:0000313" key="4">
    <source>
        <dbReference type="Proteomes" id="UP000321583"/>
    </source>
</evidence>
<dbReference type="InterPro" id="IPR036291">
    <property type="entry name" value="NAD(P)-bd_dom_sf"/>
</dbReference>
<sequence length="344" mass="38429">MWRAAFTAATSLAKTKKESVVKILITGAAGFIGCHCAQRLASSGYEVIGVDNLNDYYDVRLKEARLALLSKLKGFRFFKLDLTDRAGMADLFQRENFDLVLHLGAQAGVRYSIENPFAYTDSNITGTLTVLEGCRRNAVKHLIYASSSSVYGANTKQPFSTDDRVDSPVSLYAATKKANELMCQSYAHLYGLPCTGLRFFTVYGPWGRPDMAYFKFAVAITKGKPIEVYNYGNMKRDFTYIDDIVDGIKSLVDGPLPPAGSHKVYNFGNNKPEKLTDLIEALEQSLERNAVRIFLPMQPGDVPETFADIDNSQRDLGFKPSTSLREGISRFSRWFREHIEKTGI</sequence>
<feature type="domain" description="NAD-dependent epimerase/dehydratase" evidence="2">
    <location>
        <begin position="23"/>
        <end position="252"/>
    </location>
</feature>
<dbReference type="SUPFAM" id="SSF51735">
    <property type="entry name" value="NAD(P)-binding Rossmann-fold domains"/>
    <property type="match status" value="1"/>
</dbReference>
<evidence type="ECO:0000259" key="2">
    <source>
        <dbReference type="Pfam" id="PF01370"/>
    </source>
</evidence>
<dbReference type="PROSITE" id="PS51257">
    <property type="entry name" value="PROKAR_LIPOPROTEIN"/>
    <property type="match status" value="1"/>
</dbReference>
<keyword evidence="4" id="KW-1185">Reference proteome</keyword>
<name>A0A562DI75_9GAMM</name>
<dbReference type="Proteomes" id="UP000321583">
    <property type="component" value="Unassembled WGS sequence"/>
</dbReference>
<gene>
    <name evidence="3" type="ORF">L613_000400000270</name>
</gene>
<dbReference type="CDD" id="cd05253">
    <property type="entry name" value="UDP_GE_SDE_e"/>
    <property type="match status" value="1"/>
</dbReference>